<gene>
    <name evidence="5" type="ORF">KC19_10G182600</name>
</gene>
<evidence type="ECO:0000313" key="5">
    <source>
        <dbReference type="EMBL" id="KAG0560473.1"/>
    </source>
</evidence>
<dbReference type="Pfam" id="PF00023">
    <property type="entry name" value="Ank"/>
    <property type="match status" value="1"/>
</dbReference>
<dbReference type="PROSITE" id="PS50088">
    <property type="entry name" value="ANK_REPEAT"/>
    <property type="match status" value="2"/>
</dbReference>
<feature type="repeat" description="ANK" evidence="3">
    <location>
        <begin position="77"/>
        <end position="110"/>
    </location>
</feature>
<protein>
    <recommendedName>
        <fullName evidence="7">PGG domain-containing protein</fullName>
    </recommendedName>
</protein>
<dbReference type="EMBL" id="CM026431">
    <property type="protein sequence ID" value="KAG0560473.1"/>
    <property type="molecule type" value="Genomic_DNA"/>
</dbReference>
<keyword evidence="4" id="KW-0472">Membrane</keyword>
<sequence length="659" mass="73453">MTMKPASALEAFAHCCTETQVRAYLGALSESGRERLKTHGHLALSRAMEFNKDSAGVIRALLEQPEIQVNLPHVGQDGNTVLHFAVLLRDAEAVRMLLARDDIDTNVGNRRGGRTPLHIAVEEGSSCLEILELLLADLRVNVAAVTTDKRTVLHVACTGGGSCSVDRVDVVSRLLKFLKAETKLRLGLPQFLKSTDVLGRTALHYAAESGLAETVDEFLNELGPQERSNASIDHLALAEDINRYMAVHLAVQKGHLEVVKRLLPLIDSKLDQSRETAPLHAFRILSRRKEEGKGGSSMVLDIYLKLLDVVSTDDSSIANYLLETLYKTHFKQPHIEVSDHKDCPRSQLLLWAVKFCKDTDHLPLLISHILKWNLKLANKRLEIATKRTILHIATISENRIAVQALCKESALWDLDGNRRDANDKTALEYAFENENKTIQHILMGRQDVKEHLAGLHRKRATYAQASNAILVVAALICTVTYMKCTTKAELDKLGSGSNLAPSPSLTSRKGTDYLEYATMPTRLAFLLAIVSCLLAAFAALPFSFGLFFVQTTDDSYIRRSLYRTRVLIVVSSYCLVLSLGAFWFAFICSQYISPFFSYECAFACKVALIVFVCLSVVFLATNGVTALWSKEKERRKELLRTDESMRFIRLPKLKGPEDV</sequence>
<evidence type="ECO:0000313" key="6">
    <source>
        <dbReference type="Proteomes" id="UP000822688"/>
    </source>
</evidence>
<dbReference type="AlphaFoldDB" id="A0A8T0GNF5"/>
<dbReference type="PANTHER" id="PTHR24198:SF165">
    <property type="entry name" value="ANKYRIN REPEAT-CONTAINING PROTEIN-RELATED"/>
    <property type="match status" value="1"/>
</dbReference>
<feature type="transmembrane region" description="Helical" evidence="4">
    <location>
        <begin position="561"/>
        <end position="586"/>
    </location>
</feature>
<dbReference type="InterPro" id="IPR036770">
    <property type="entry name" value="Ankyrin_rpt-contain_sf"/>
</dbReference>
<evidence type="ECO:0000256" key="3">
    <source>
        <dbReference type="PROSITE-ProRule" id="PRU00023"/>
    </source>
</evidence>
<accession>A0A8T0GNF5</accession>
<evidence type="ECO:0000256" key="4">
    <source>
        <dbReference type="SAM" id="Phobius"/>
    </source>
</evidence>
<name>A0A8T0GNF5_CERPU</name>
<evidence type="ECO:0008006" key="7">
    <source>
        <dbReference type="Google" id="ProtNLM"/>
    </source>
</evidence>
<keyword evidence="2 3" id="KW-0040">ANK repeat</keyword>
<dbReference type="SMART" id="SM00248">
    <property type="entry name" value="ANK"/>
    <property type="match status" value="8"/>
</dbReference>
<evidence type="ECO:0000256" key="1">
    <source>
        <dbReference type="ARBA" id="ARBA00022737"/>
    </source>
</evidence>
<feature type="transmembrane region" description="Helical" evidence="4">
    <location>
        <begin position="606"/>
        <end position="628"/>
    </location>
</feature>
<comment type="caution">
    <text evidence="5">The sequence shown here is derived from an EMBL/GenBank/DDBJ whole genome shotgun (WGS) entry which is preliminary data.</text>
</comment>
<dbReference type="Pfam" id="PF12796">
    <property type="entry name" value="Ank_2"/>
    <property type="match status" value="2"/>
</dbReference>
<dbReference type="SUPFAM" id="SSF48403">
    <property type="entry name" value="Ankyrin repeat"/>
    <property type="match status" value="1"/>
</dbReference>
<dbReference type="Gene3D" id="1.25.40.20">
    <property type="entry name" value="Ankyrin repeat-containing domain"/>
    <property type="match status" value="3"/>
</dbReference>
<feature type="repeat" description="ANK" evidence="3">
    <location>
        <begin position="112"/>
        <end position="135"/>
    </location>
</feature>
<reference evidence="5" key="1">
    <citation type="submission" date="2020-06" db="EMBL/GenBank/DDBJ databases">
        <title>WGS assembly of Ceratodon purpureus strain R40.</title>
        <authorList>
            <person name="Carey S.B."/>
            <person name="Jenkins J."/>
            <person name="Shu S."/>
            <person name="Lovell J.T."/>
            <person name="Sreedasyam A."/>
            <person name="Maumus F."/>
            <person name="Tiley G.P."/>
            <person name="Fernandez-Pozo N."/>
            <person name="Barry K."/>
            <person name="Chen C."/>
            <person name="Wang M."/>
            <person name="Lipzen A."/>
            <person name="Daum C."/>
            <person name="Saski C.A."/>
            <person name="Payton A.C."/>
            <person name="Mcbreen J.C."/>
            <person name="Conrad R.E."/>
            <person name="Kollar L.M."/>
            <person name="Olsson S."/>
            <person name="Huttunen S."/>
            <person name="Landis J.B."/>
            <person name="Wickett N.J."/>
            <person name="Johnson M.G."/>
            <person name="Rensing S.A."/>
            <person name="Grimwood J."/>
            <person name="Schmutz J."/>
            <person name="Mcdaniel S.F."/>
        </authorList>
    </citation>
    <scope>NUCLEOTIDE SEQUENCE</scope>
    <source>
        <strain evidence="5">R40</strain>
    </source>
</reference>
<keyword evidence="4" id="KW-0812">Transmembrane</keyword>
<organism evidence="5 6">
    <name type="scientific">Ceratodon purpureus</name>
    <name type="common">Fire moss</name>
    <name type="synonym">Dicranum purpureum</name>
    <dbReference type="NCBI Taxonomy" id="3225"/>
    <lineage>
        <taxon>Eukaryota</taxon>
        <taxon>Viridiplantae</taxon>
        <taxon>Streptophyta</taxon>
        <taxon>Embryophyta</taxon>
        <taxon>Bryophyta</taxon>
        <taxon>Bryophytina</taxon>
        <taxon>Bryopsida</taxon>
        <taxon>Dicranidae</taxon>
        <taxon>Pseudoditrichales</taxon>
        <taxon>Ditrichaceae</taxon>
        <taxon>Ceratodon</taxon>
    </lineage>
</organism>
<keyword evidence="4" id="KW-1133">Transmembrane helix</keyword>
<evidence type="ECO:0000256" key="2">
    <source>
        <dbReference type="ARBA" id="ARBA00023043"/>
    </source>
</evidence>
<dbReference type="InterPro" id="IPR002110">
    <property type="entry name" value="Ankyrin_rpt"/>
</dbReference>
<proteinExistence type="predicted"/>
<dbReference type="PANTHER" id="PTHR24198">
    <property type="entry name" value="ANKYRIN REPEAT AND PROTEIN KINASE DOMAIN-CONTAINING PROTEIN"/>
    <property type="match status" value="1"/>
</dbReference>
<feature type="transmembrane region" description="Helical" evidence="4">
    <location>
        <begin position="523"/>
        <end position="549"/>
    </location>
</feature>
<dbReference type="Proteomes" id="UP000822688">
    <property type="component" value="Chromosome 10"/>
</dbReference>
<keyword evidence="6" id="KW-1185">Reference proteome</keyword>
<dbReference type="PROSITE" id="PS50297">
    <property type="entry name" value="ANK_REP_REGION"/>
    <property type="match status" value="1"/>
</dbReference>
<keyword evidence="1" id="KW-0677">Repeat</keyword>